<evidence type="ECO:0000313" key="1">
    <source>
        <dbReference type="EMBL" id="KAI4840240.1"/>
    </source>
</evidence>
<comment type="caution">
    <text evidence="1">The sequence shown here is derived from an EMBL/GenBank/DDBJ whole genome shotgun (WGS) entry which is preliminary data.</text>
</comment>
<accession>A0ACB9YFZ9</accession>
<dbReference type="EMBL" id="CM043773">
    <property type="protein sequence ID" value="KAI4840240.1"/>
    <property type="molecule type" value="Genomic_DNA"/>
</dbReference>
<organism evidence="1 2">
    <name type="scientific">Plasmodium brasilianum</name>
    <dbReference type="NCBI Taxonomy" id="5824"/>
    <lineage>
        <taxon>Eukaryota</taxon>
        <taxon>Sar</taxon>
        <taxon>Alveolata</taxon>
        <taxon>Apicomplexa</taxon>
        <taxon>Aconoidasida</taxon>
        <taxon>Haemosporida</taxon>
        <taxon>Plasmodiidae</taxon>
        <taxon>Plasmodium</taxon>
        <taxon>Plasmodium (Plasmodium)</taxon>
    </lineage>
</organism>
<keyword evidence="2" id="KW-1185">Reference proteome</keyword>
<dbReference type="Proteomes" id="UP001056978">
    <property type="component" value="Chromosome 5"/>
</dbReference>
<name>A0ACB9YFZ9_PLABR</name>
<proteinExistence type="predicted"/>
<protein>
    <submittedName>
        <fullName evidence="1">Uncharacterized protein</fullName>
    </submittedName>
</protein>
<sequence length="242" mass="28583">MEQNIKLILYVKIAAFILLTWICHFNNYKLSFIKYFDEDYNIGRKIYISNSRLLAKTKQELNLNVLSLKRDKPISAKREKGNNKKSNRNSLNNARYYTEVVDYNNSMFDGKHFHFEKKWIKKKDYDTFVEKNSRVTDIALKKIKFRNYSFGVVIFILFFLLGIGLPILKGLEASKEFGQNLEFMKTFWGYIDTAFKQIGVNQDSYGIFFSIVIIVLGVILIIAIPKILRNNEKYKKIKLMYK</sequence>
<evidence type="ECO:0000313" key="2">
    <source>
        <dbReference type="Proteomes" id="UP001056978"/>
    </source>
</evidence>
<reference evidence="1" key="1">
    <citation type="submission" date="2022-06" db="EMBL/GenBank/DDBJ databases">
        <title>The First Complete Genome of the Simian Malaria Parasite Plasmodium brasilianum.</title>
        <authorList>
            <person name="Bajic M."/>
            <person name="Ravishankar S."/>
        </authorList>
    </citation>
    <scope>NUCLEOTIDE SEQUENCE</scope>
    <source>
        <strain evidence="1">Bolivian I</strain>
    </source>
</reference>
<gene>
    <name evidence="1" type="ORF">MKS88_001598</name>
</gene>